<dbReference type="PANTHER" id="PTHR46732">
    <property type="entry name" value="ATP-DEPENDENT PROTEASE LA (LON) DOMAIN PROTEIN"/>
    <property type="match status" value="1"/>
</dbReference>
<dbReference type="InterPro" id="IPR015947">
    <property type="entry name" value="PUA-like_sf"/>
</dbReference>
<keyword evidence="5" id="KW-1185">Reference proteome</keyword>
<feature type="region of interest" description="Disordered" evidence="1">
    <location>
        <begin position="1"/>
        <end position="73"/>
    </location>
</feature>
<dbReference type="GeneID" id="25739356"/>
<dbReference type="AlphaFoldDB" id="A0A0D2ME83"/>
<dbReference type="RefSeq" id="XP_013900499.1">
    <property type="nucleotide sequence ID" value="XM_014045045.1"/>
</dbReference>
<feature type="domain" description="Lon N-terminal" evidence="2">
    <location>
        <begin position="132"/>
        <end position="353"/>
    </location>
</feature>
<evidence type="ECO:0000259" key="3">
    <source>
        <dbReference type="PROSITE" id="PS51788"/>
    </source>
</evidence>
<dbReference type="Gene3D" id="2.30.130.40">
    <property type="entry name" value="LON domain-like"/>
    <property type="match status" value="1"/>
</dbReference>
<dbReference type="InterPro" id="IPR034750">
    <property type="entry name" value="CULT"/>
</dbReference>
<evidence type="ECO:0000256" key="1">
    <source>
        <dbReference type="SAM" id="MobiDB-lite"/>
    </source>
</evidence>
<dbReference type="Proteomes" id="UP000054498">
    <property type="component" value="Unassembled WGS sequence"/>
</dbReference>
<dbReference type="OrthoDB" id="267517at2759"/>
<dbReference type="SUPFAM" id="SSF88697">
    <property type="entry name" value="PUA domain-like"/>
    <property type="match status" value="1"/>
</dbReference>
<dbReference type="KEGG" id="mng:MNEG_6480"/>
<dbReference type="PROSITE" id="PS51788">
    <property type="entry name" value="CULT"/>
    <property type="match status" value="1"/>
</dbReference>
<accession>A0A0D2ME83</accession>
<gene>
    <name evidence="4" type="ORF">MNEG_6480</name>
</gene>
<dbReference type="PROSITE" id="PS51787">
    <property type="entry name" value="LON_N"/>
    <property type="match status" value="1"/>
</dbReference>
<feature type="compositionally biased region" description="Acidic residues" evidence="1">
    <location>
        <begin position="31"/>
        <end position="69"/>
    </location>
</feature>
<dbReference type="InterPro" id="IPR003111">
    <property type="entry name" value="Lon_prtase_N"/>
</dbReference>
<proteinExistence type="predicted"/>
<evidence type="ECO:0008006" key="6">
    <source>
        <dbReference type="Google" id="ProtNLM"/>
    </source>
</evidence>
<dbReference type="SMART" id="SM00464">
    <property type="entry name" value="LON"/>
    <property type="match status" value="1"/>
</dbReference>
<dbReference type="InterPro" id="IPR046336">
    <property type="entry name" value="Lon_prtase_N_sf"/>
</dbReference>
<dbReference type="STRING" id="145388.A0A0D2ME83"/>
<evidence type="ECO:0000313" key="5">
    <source>
        <dbReference type="Proteomes" id="UP000054498"/>
    </source>
</evidence>
<organism evidence="4 5">
    <name type="scientific">Monoraphidium neglectum</name>
    <dbReference type="NCBI Taxonomy" id="145388"/>
    <lineage>
        <taxon>Eukaryota</taxon>
        <taxon>Viridiplantae</taxon>
        <taxon>Chlorophyta</taxon>
        <taxon>core chlorophytes</taxon>
        <taxon>Chlorophyceae</taxon>
        <taxon>CS clade</taxon>
        <taxon>Sphaeropleales</taxon>
        <taxon>Selenastraceae</taxon>
        <taxon>Monoraphidium</taxon>
    </lineage>
</organism>
<sequence length="405" mass="43168">MEVAGSDEVESAEEERSDEDQAEGEQTGREEEGDEEDEGEEDEGEEEEGEEGEVEEEEGEEETDGEWEERELVPVGSVDALTSDEDEAEQPSDEAGLPLLDRSVSAQHQYLGACDELQGGYGWLEEGQVLELPMLVLWGVVLFPGQMLPLRLDLQEQRHVLARALAAPPPARRLVFVAGAAAIEAEGGAHGYALVNCSTVGTTAEIRSVGRVQEDGAVAVVALGRQRAQIAERRDGRLRRGFVPMGTRTARIRVLGEGCRQRPPPEVARHAAAWGPLEARAFDLPRLAAAVRRALALLLPQGLASRPPAGALELSYWAASNLPLEPGLRQALLDARDAAARLRMLVALLARADRVACAGCGTLVAAMRDLFNSAGDGSGGAFVNPHGCVARGSGSIVKGRPQLAA</sequence>
<protein>
    <recommendedName>
        <fullName evidence="6">Lon N-terminal domain-containing protein</fullName>
    </recommendedName>
</protein>
<dbReference type="EMBL" id="KK101274">
    <property type="protein sequence ID" value="KIZ01480.1"/>
    <property type="molecule type" value="Genomic_DNA"/>
</dbReference>
<dbReference type="PANTHER" id="PTHR46732:SF8">
    <property type="entry name" value="ATP-DEPENDENT PROTEASE LA (LON) DOMAIN PROTEIN"/>
    <property type="match status" value="1"/>
</dbReference>
<dbReference type="Gene3D" id="1.20.58.1480">
    <property type="match status" value="1"/>
</dbReference>
<dbReference type="Pfam" id="PF02190">
    <property type="entry name" value="LON_substr_bdg"/>
    <property type="match status" value="1"/>
</dbReference>
<feature type="compositionally biased region" description="Acidic residues" evidence="1">
    <location>
        <begin position="1"/>
        <end position="23"/>
    </location>
</feature>
<feature type="domain" description="CULT" evidence="3">
    <location>
        <begin position="352"/>
        <end position="405"/>
    </location>
</feature>
<reference evidence="4 5" key="1">
    <citation type="journal article" date="2013" name="BMC Genomics">
        <title>Reconstruction of the lipid metabolism for the microalga Monoraphidium neglectum from its genome sequence reveals characteristics suitable for biofuel production.</title>
        <authorList>
            <person name="Bogen C."/>
            <person name="Al-Dilaimi A."/>
            <person name="Albersmeier A."/>
            <person name="Wichmann J."/>
            <person name="Grundmann M."/>
            <person name="Rupp O."/>
            <person name="Lauersen K.J."/>
            <person name="Blifernez-Klassen O."/>
            <person name="Kalinowski J."/>
            <person name="Goesmann A."/>
            <person name="Mussgnug J.H."/>
            <person name="Kruse O."/>
        </authorList>
    </citation>
    <scope>NUCLEOTIDE SEQUENCE [LARGE SCALE GENOMIC DNA]</scope>
    <source>
        <strain evidence="4 5">SAG 48.87</strain>
    </source>
</reference>
<evidence type="ECO:0000259" key="2">
    <source>
        <dbReference type="PROSITE" id="PS51787"/>
    </source>
</evidence>
<evidence type="ECO:0000313" key="4">
    <source>
        <dbReference type="EMBL" id="KIZ01480.1"/>
    </source>
</evidence>
<name>A0A0D2ME83_9CHLO</name>